<proteinExistence type="inferred from homology"/>
<keyword evidence="2" id="KW-1003">Cell membrane</keyword>
<name>F2LW24_HIPMA</name>
<dbReference type="AlphaFoldDB" id="F2LW24"/>
<dbReference type="Proteomes" id="UP000008139">
    <property type="component" value="Chromosome"/>
</dbReference>
<feature type="transmembrane region" description="Helical" evidence="7">
    <location>
        <begin position="12"/>
        <end position="38"/>
    </location>
</feature>
<dbReference type="eggNOG" id="COG0811">
    <property type="taxonomic scope" value="Bacteria"/>
</dbReference>
<keyword evidence="4 7" id="KW-1133">Transmembrane helix</keyword>
<dbReference type="GO" id="GO:0005886">
    <property type="term" value="C:plasma membrane"/>
    <property type="evidence" value="ECO:0007669"/>
    <property type="project" value="UniProtKB-SubCell"/>
</dbReference>
<evidence type="ECO:0000256" key="3">
    <source>
        <dbReference type="ARBA" id="ARBA00022692"/>
    </source>
</evidence>
<evidence type="ECO:0000256" key="6">
    <source>
        <dbReference type="RuleBase" id="RU004057"/>
    </source>
</evidence>
<reference evidence="9 10" key="1">
    <citation type="journal article" date="2011" name="Stand. Genomic Sci.">
        <title>Complete genome sequence of the thermophilic sulfur-reducer Hippea maritima type strain (MH(2)).</title>
        <authorList>
            <person name="Huntemann M."/>
            <person name="Lu M."/>
            <person name="Nolan M."/>
            <person name="Lapidus A."/>
            <person name="Lucas S."/>
            <person name="Hammon N."/>
            <person name="Deshpande S."/>
            <person name="Cheng J.F."/>
            <person name="Tapia R."/>
            <person name="Han C."/>
            <person name="Goodwin L."/>
            <person name="Pitluck S."/>
            <person name="Liolios K."/>
            <person name="Pagani I."/>
            <person name="Ivanova N."/>
            <person name="Ovchinikova G."/>
            <person name="Pati A."/>
            <person name="Chen A."/>
            <person name="Palaniappan K."/>
            <person name="Land M."/>
            <person name="Hauser L."/>
            <person name="Jeffries C.D."/>
            <person name="Detter J.C."/>
            <person name="Brambilla E.M."/>
            <person name="Rohde M."/>
            <person name="Spring S."/>
            <person name="Goker M."/>
            <person name="Woyke T."/>
            <person name="Bristow J."/>
            <person name="Eisen J.A."/>
            <person name="Markowitz V."/>
            <person name="Hugenholtz P."/>
            <person name="Kyrpides N.C."/>
            <person name="Klenk H.P."/>
            <person name="Mavromatis K."/>
        </authorList>
    </citation>
    <scope>NUCLEOTIDE SEQUENCE [LARGE SCALE GENOMIC DNA]</scope>
    <source>
        <strain evidence="10">ATCC 700847 / DSM 10411 / MH2</strain>
    </source>
</reference>
<gene>
    <name evidence="9" type="ordered locus">Hipma_0992</name>
</gene>
<dbReference type="HOGENOM" id="CLU_053325_2_4_7"/>
<evidence type="ECO:0000313" key="10">
    <source>
        <dbReference type="Proteomes" id="UP000008139"/>
    </source>
</evidence>
<dbReference type="InterPro" id="IPR002898">
    <property type="entry name" value="MotA_ExbB_proton_chnl"/>
</dbReference>
<evidence type="ECO:0000259" key="8">
    <source>
        <dbReference type="Pfam" id="PF01618"/>
    </source>
</evidence>
<keyword evidence="6" id="KW-0653">Protein transport</keyword>
<keyword evidence="10" id="KW-1185">Reference proteome</keyword>
<dbReference type="STRING" id="760142.Hipma_0992"/>
<keyword evidence="6" id="KW-0813">Transport</keyword>
<dbReference type="FunCoup" id="F2LW24">
    <property type="interactions" value="209"/>
</dbReference>
<dbReference type="GO" id="GO:0017038">
    <property type="term" value="P:protein import"/>
    <property type="evidence" value="ECO:0007669"/>
    <property type="project" value="TreeGrafter"/>
</dbReference>
<sequence length="191" mass="20599">MGNVYFGFSHVGSVAVAVLIILAVMSVFSWAFIFYKWLQLKGLDRKNKVFLNKFIETKDKTSLEAFAKASDSIAGKLYLLNKESSSSAFTFFEMIARELEGGFPWLASVGATAPFVGLFGTVWGIINAFNNIGNVQSVTIATVAPGISEALITTAAGIFVAVPAVIGYNILHTKLSSLLNELDGFLEALSR</sequence>
<evidence type="ECO:0000256" key="4">
    <source>
        <dbReference type="ARBA" id="ARBA00022989"/>
    </source>
</evidence>
<feature type="transmembrane region" description="Helical" evidence="7">
    <location>
        <begin position="103"/>
        <end position="126"/>
    </location>
</feature>
<dbReference type="PANTHER" id="PTHR30625:SF3">
    <property type="entry name" value="TOL-PAL SYSTEM PROTEIN TOLQ"/>
    <property type="match status" value="1"/>
</dbReference>
<organism evidence="9 10">
    <name type="scientific">Hippea maritima (strain ATCC 700847 / DSM 10411 / MH2)</name>
    <dbReference type="NCBI Taxonomy" id="760142"/>
    <lineage>
        <taxon>Bacteria</taxon>
        <taxon>Pseudomonadati</taxon>
        <taxon>Campylobacterota</taxon>
        <taxon>Desulfurellia</taxon>
        <taxon>Desulfurellales</taxon>
        <taxon>Hippeaceae</taxon>
        <taxon>Hippea</taxon>
    </lineage>
</organism>
<dbReference type="OrthoDB" id="9805133at2"/>
<evidence type="ECO:0000313" key="9">
    <source>
        <dbReference type="EMBL" id="AEA33958.1"/>
    </source>
</evidence>
<feature type="transmembrane region" description="Helical" evidence="7">
    <location>
        <begin position="146"/>
        <end position="171"/>
    </location>
</feature>
<accession>F2LW24</accession>
<comment type="similarity">
    <text evidence="6">Belongs to the exbB/tolQ family.</text>
</comment>
<evidence type="ECO:0000256" key="1">
    <source>
        <dbReference type="ARBA" id="ARBA00004429"/>
    </source>
</evidence>
<keyword evidence="5 7" id="KW-0472">Membrane</keyword>
<dbReference type="InParanoid" id="F2LW24"/>
<dbReference type="EMBL" id="CP002606">
    <property type="protein sequence ID" value="AEA33958.1"/>
    <property type="molecule type" value="Genomic_DNA"/>
</dbReference>
<evidence type="ECO:0000256" key="7">
    <source>
        <dbReference type="SAM" id="Phobius"/>
    </source>
</evidence>
<protein>
    <submittedName>
        <fullName evidence="9">MotA/TolQ/ExbB proton channel</fullName>
    </submittedName>
</protein>
<comment type="subcellular location">
    <subcellularLocation>
        <location evidence="1">Cell inner membrane</location>
        <topology evidence="1">Multi-pass membrane protein</topology>
    </subcellularLocation>
    <subcellularLocation>
        <location evidence="6">Membrane</location>
        <topology evidence="6">Multi-pass membrane protein</topology>
    </subcellularLocation>
</comment>
<keyword evidence="3 7" id="KW-0812">Transmembrane</keyword>
<dbReference type="KEGG" id="hmr:Hipma_0992"/>
<evidence type="ECO:0000256" key="2">
    <source>
        <dbReference type="ARBA" id="ARBA00022475"/>
    </source>
</evidence>
<dbReference type="InterPro" id="IPR050790">
    <property type="entry name" value="ExbB/TolQ_transport"/>
</dbReference>
<feature type="domain" description="MotA/TolQ/ExbB proton channel" evidence="8">
    <location>
        <begin position="96"/>
        <end position="182"/>
    </location>
</feature>
<evidence type="ECO:0000256" key="5">
    <source>
        <dbReference type="ARBA" id="ARBA00023136"/>
    </source>
</evidence>
<dbReference type="Pfam" id="PF01618">
    <property type="entry name" value="MotA_ExbB"/>
    <property type="match status" value="1"/>
</dbReference>
<reference evidence="10" key="2">
    <citation type="submission" date="2011-03" db="EMBL/GenBank/DDBJ databases">
        <title>The complete genome of Hippea maritima DSM 10411.</title>
        <authorList>
            <consortium name="US DOE Joint Genome Institute (JGI-PGF)"/>
            <person name="Lucas S."/>
            <person name="Copeland A."/>
            <person name="Lapidus A."/>
            <person name="Bruce D."/>
            <person name="Goodwin L."/>
            <person name="Pitluck S."/>
            <person name="Peters L."/>
            <person name="Kyrpides N."/>
            <person name="Mavromatis K."/>
            <person name="Pagani I."/>
            <person name="Ivanova N."/>
            <person name="Mikhailova N."/>
            <person name="Lu M."/>
            <person name="Detter J.C."/>
            <person name="Tapia R."/>
            <person name="Han C."/>
            <person name="Land M."/>
            <person name="Hauser L."/>
            <person name="Markowitz V."/>
            <person name="Cheng J.-F."/>
            <person name="Hugenholtz P."/>
            <person name="Woyke T."/>
            <person name="Wu D."/>
            <person name="Spring S."/>
            <person name="Schroeder M."/>
            <person name="Brambilla E."/>
            <person name="Klenk H.-P."/>
            <person name="Eisen J.A."/>
        </authorList>
    </citation>
    <scope>NUCLEOTIDE SEQUENCE [LARGE SCALE GENOMIC DNA]</scope>
    <source>
        <strain evidence="10">ATCC 700847 / DSM 10411 / MH2</strain>
    </source>
</reference>
<dbReference type="RefSeq" id="WP_013681997.1">
    <property type="nucleotide sequence ID" value="NC_015318.1"/>
</dbReference>
<dbReference type="PANTHER" id="PTHR30625">
    <property type="entry name" value="PROTEIN TOLQ"/>
    <property type="match status" value="1"/>
</dbReference>